<organism evidence="3 4">
    <name type="scientific">Pythium oligandrum</name>
    <name type="common">Mycoparasitic fungus</name>
    <dbReference type="NCBI Taxonomy" id="41045"/>
    <lineage>
        <taxon>Eukaryota</taxon>
        <taxon>Sar</taxon>
        <taxon>Stramenopiles</taxon>
        <taxon>Oomycota</taxon>
        <taxon>Peronosporomycetes</taxon>
        <taxon>Pythiales</taxon>
        <taxon>Pythiaceae</taxon>
        <taxon>Pythium</taxon>
    </lineage>
</organism>
<dbReference type="InterPro" id="IPR027795">
    <property type="entry name" value="CASTOR_ACT_dom"/>
</dbReference>
<sequence>MAATTPRSDAPVQLVCMKPSLVITSIKKKATQHLFRPLLWAEHAESTSNASRNHSGSSHLTLWLLELLFFSATDEEDVTSSRFVSYVETEHELSIVMDEAMLPRFPEGTLAHEPSRWKALQVASAGAGAFLTQLETLHELTTLLANQHISVFRVSTYQTDYILIKVEDLHRAVQCLESMCDVEMDEDEMAQFEMSRTVEIVCSEQTSPCGDQANQSSTQELTISTPHMKLYVLQIDKACMKRHLYSLLRMFFNECRSPRTQSAPASSDQLFLSYSEAGGNISIVTSDVEFLQSMRELADAGEVGIMVCPDAWKVVQVSDHDLGFTEADIVAAHTRVLLSAGTTMFFLSTYTTEYMLIKEDEWSDAMETLQEHLRFVDGHFVPLVQPATNVVKAPNKS</sequence>
<dbReference type="EMBL" id="SPLM01000077">
    <property type="protein sequence ID" value="TMW61281.1"/>
    <property type="molecule type" value="Genomic_DNA"/>
</dbReference>
<evidence type="ECO:0000313" key="4">
    <source>
        <dbReference type="Proteomes" id="UP000794436"/>
    </source>
</evidence>
<protein>
    <recommendedName>
        <fullName evidence="5">CASTOR ACT domain-containing protein</fullName>
    </recommendedName>
</protein>
<dbReference type="InterPro" id="IPR049479">
    <property type="entry name" value="CASTOR1_ACT-like"/>
</dbReference>
<evidence type="ECO:0008006" key="5">
    <source>
        <dbReference type="Google" id="ProtNLM"/>
    </source>
</evidence>
<dbReference type="Gene3D" id="3.30.2130.10">
    <property type="entry name" value="VC0802-like"/>
    <property type="match status" value="2"/>
</dbReference>
<reference evidence="3" key="1">
    <citation type="submission" date="2019-03" db="EMBL/GenBank/DDBJ databases">
        <title>Long read genome sequence of the mycoparasitic Pythium oligandrum ATCC 38472 isolated from sugarbeet rhizosphere.</title>
        <authorList>
            <person name="Gaulin E."/>
        </authorList>
    </citation>
    <scope>NUCLEOTIDE SEQUENCE</scope>
    <source>
        <strain evidence="3">ATCC 38472_TT</strain>
    </source>
</reference>
<evidence type="ECO:0000259" key="2">
    <source>
        <dbReference type="Pfam" id="PF21389"/>
    </source>
</evidence>
<dbReference type="PANTHER" id="PTHR31131">
    <property type="entry name" value="CHROMOSOME 1, WHOLE GENOME SHOTGUN SEQUENCE"/>
    <property type="match status" value="1"/>
</dbReference>
<feature type="domain" description="CASTOR ACT" evidence="1">
    <location>
        <begin position="308"/>
        <end position="371"/>
    </location>
</feature>
<comment type="caution">
    <text evidence="3">The sequence shown here is derived from an EMBL/GenBank/DDBJ whole genome shotgun (WGS) entry which is preliminary data.</text>
</comment>
<dbReference type="Pfam" id="PF21389">
    <property type="entry name" value="CASTOR1_ACT-like"/>
    <property type="match status" value="1"/>
</dbReference>
<feature type="domain" description="Cytosolic arginine sensor for mTORC1 subunit 1/2 ACT-like" evidence="2">
    <location>
        <begin position="59"/>
        <end position="111"/>
    </location>
</feature>
<proteinExistence type="predicted"/>
<dbReference type="AlphaFoldDB" id="A0A8K1CDA2"/>
<feature type="domain" description="CASTOR ACT" evidence="1">
    <location>
        <begin position="115"/>
        <end position="177"/>
    </location>
</feature>
<name>A0A8K1CDA2_PYTOL</name>
<evidence type="ECO:0000259" key="1">
    <source>
        <dbReference type="Pfam" id="PF13840"/>
    </source>
</evidence>
<gene>
    <name evidence="3" type="ORF">Poli38472_013744</name>
</gene>
<dbReference type="Proteomes" id="UP000794436">
    <property type="component" value="Unassembled WGS sequence"/>
</dbReference>
<dbReference type="OrthoDB" id="58529at2759"/>
<keyword evidence="4" id="KW-1185">Reference proteome</keyword>
<dbReference type="Pfam" id="PF13840">
    <property type="entry name" value="ACT_7"/>
    <property type="match status" value="2"/>
</dbReference>
<accession>A0A8K1CDA2</accession>
<dbReference type="PANTHER" id="PTHR31131:SF6">
    <property type="entry name" value="CASTOR ACT DOMAIN-CONTAINING PROTEIN"/>
    <property type="match status" value="1"/>
</dbReference>
<evidence type="ECO:0000313" key="3">
    <source>
        <dbReference type="EMBL" id="TMW61281.1"/>
    </source>
</evidence>
<dbReference type="InterPro" id="IPR051719">
    <property type="entry name" value="CASTOR_mTORC1"/>
</dbReference>
<dbReference type="InterPro" id="IPR045865">
    <property type="entry name" value="ACT-like_dom_sf"/>
</dbReference>
<dbReference type="SUPFAM" id="SSF55021">
    <property type="entry name" value="ACT-like"/>
    <property type="match status" value="2"/>
</dbReference>